<accession>A0A072NPJ0</accession>
<sequence length="40" mass="4604">MGKKPRNSLREKKNNHTPDDVIQAKEIAHAKEYSATGRKR</sequence>
<dbReference type="AlphaFoldDB" id="A0A072NPJ0"/>
<evidence type="ECO:0000256" key="1">
    <source>
        <dbReference type="SAM" id="MobiDB-lite"/>
    </source>
</evidence>
<name>A0A072NPJ0_SCHAZ</name>
<dbReference type="GeneID" id="89469478"/>
<feature type="compositionally biased region" description="Basic and acidic residues" evidence="1">
    <location>
        <begin position="8"/>
        <end position="21"/>
    </location>
</feature>
<proteinExistence type="predicted"/>
<comment type="caution">
    <text evidence="2">The sequence shown here is derived from an EMBL/GenBank/DDBJ whole genome shotgun (WGS) entry which is preliminary data.</text>
</comment>
<protein>
    <submittedName>
        <fullName evidence="2">Uncharacterized protein</fullName>
    </submittedName>
</protein>
<dbReference type="RefSeq" id="WP_087946148.1">
    <property type="nucleotide sequence ID" value="NZ_JJRY01000004.1"/>
</dbReference>
<evidence type="ECO:0000313" key="3">
    <source>
        <dbReference type="Proteomes" id="UP000027936"/>
    </source>
</evidence>
<dbReference type="Proteomes" id="UP000027936">
    <property type="component" value="Unassembled WGS sequence"/>
</dbReference>
<dbReference type="EMBL" id="JJRY01000004">
    <property type="protein sequence ID" value="KEF39137.1"/>
    <property type="molecule type" value="Genomic_DNA"/>
</dbReference>
<reference evidence="2 3" key="1">
    <citation type="submission" date="2014-04" db="EMBL/GenBank/DDBJ databases">
        <title>Draft genome sequence of Bacillus azotoformans MEV2011, a (co-) denitrifying strain unable to grow in the presence of oxygen.</title>
        <authorList>
            <person name="Nielsen M."/>
            <person name="Schreiber L."/>
            <person name="Finster K."/>
            <person name="Schramm A."/>
        </authorList>
    </citation>
    <scope>NUCLEOTIDE SEQUENCE [LARGE SCALE GENOMIC DNA]</scope>
    <source>
        <strain evidence="2 3">MEV2011</strain>
    </source>
</reference>
<feature type="region of interest" description="Disordered" evidence="1">
    <location>
        <begin position="1"/>
        <end position="21"/>
    </location>
</feature>
<evidence type="ECO:0000313" key="2">
    <source>
        <dbReference type="EMBL" id="KEF39137.1"/>
    </source>
</evidence>
<gene>
    <name evidence="2" type="ORF">M670_01526</name>
</gene>
<organism evidence="2 3">
    <name type="scientific">Schinkia azotoformans MEV2011</name>
    <dbReference type="NCBI Taxonomy" id="1348973"/>
    <lineage>
        <taxon>Bacteria</taxon>
        <taxon>Bacillati</taxon>
        <taxon>Bacillota</taxon>
        <taxon>Bacilli</taxon>
        <taxon>Bacillales</taxon>
        <taxon>Bacillaceae</taxon>
        <taxon>Calidifontibacillus/Schinkia group</taxon>
        <taxon>Schinkia</taxon>
    </lineage>
</organism>
<dbReference type="PATRIC" id="fig|1348973.3.peg.1490"/>